<dbReference type="PANTHER" id="PTHR43044">
    <property type="match status" value="1"/>
</dbReference>
<gene>
    <name evidence="2" type="ORF">BON30_32755</name>
</gene>
<dbReference type="STRING" id="83449.BON30_32755"/>
<accession>A0A1L9B2P9</accession>
<feature type="transmembrane region" description="Helical" evidence="1">
    <location>
        <begin position="85"/>
        <end position="107"/>
    </location>
</feature>
<keyword evidence="1" id="KW-0812">Transmembrane</keyword>
<feature type="transmembrane region" description="Helical" evidence="1">
    <location>
        <begin position="249"/>
        <end position="271"/>
    </location>
</feature>
<dbReference type="OrthoDB" id="140980at2"/>
<reference evidence="2 3" key="2">
    <citation type="submission" date="2016-12" db="EMBL/GenBank/DDBJ databases">
        <title>Draft Genome Sequence of Cystobacter ferrugineus Strain Cbfe23.</title>
        <authorList>
            <person name="Akbar S."/>
            <person name="Dowd S.E."/>
            <person name="Stevens D.C."/>
        </authorList>
    </citation>
    <scope>NUCLEOTIDE SEQUENCE [LARGE SCALE GENOMIC DNA]</scope>
    <source>
        <strain evidence="2 3">Cbfe23</strain>
    </source>
</reference>
<feature type="transmembrane region" description="Helical" evidence="1">
    <location>
        <begin position="351"/>
        <end position="370"/>
    </location>
</feature>
<feature type="transmembrane region" description="Helical" evidence="1">
    <location>
        <begin position="127"/>
        <end position="152"/>
    </location>
</feature>
<comment type="caution">
    <text evidence="2">The sequence shown here is derived from an EMBL/GenBank/DDBJ whole genome shotgun (WGS) entry which is preliminary data.</text>
</comment>
<organism evidence="2 3">
    <name type="scientific">Cystobacter ferrugineus</name>
    <dbReference type="NCBI Taxonomy" id="83449"/>
    <lineage>
        <taxon>Bacteria</taxon>
        <taxon>Pseudomonadati</taxon>
        <taxon>Myxococcota</taxon>
        <taxon>Myxococcia</taxon>
        <taxon>Myxococcales</taxon>
        <taxon>Cystobacterineae</taxon>
        <taxon>Archangiaceae</taxon>
        <taxon>Cystobacter</taxon>
    </lineage>
</organism>
<feature type="transmembrane region" description="Helical" evidence="1">
    <location>
        <begin position="206"/>
        <end position="228"/>
    </location>
</feature>
<feature type="transmembrane region" description="Helical" evidence="1">
    <location>
        <begin position="291"/>
        <end position="308"/>
    </location>
</feature>
<dbReference type="EMBL" id="MPIN01000010">
    <property type="protein sequence ID" value="OJH36529.1"/>
    <property type="molecule type" value="Genomic_DNA"/>
</dbReference>
<feature type="transmembrane region" description="Helical" evidence="1">
    <location>
        <begin position="40"/>
        <end position="64"/>
    </location>
</feature>
<keyword evidence="3" id="KW-1185">Reference proteome</keyword>
<sequence length="393" mass="43628">MKVMERFRGGRVPMLAAAAVGGVGLAGTGLGWAVDTRRALFAYLFAFAYWAGLAVASLVLLGAWHASRARWPVVLRRMLETMAASLPLFALLFVPLFAGAHLLYPWLGPPPALSEEDLKKLEHKRPWLNLPFWGARAALYFAVWSTVSELLLRWSRRQDETGEPRLTQWQWWLGAGALPAVALAMSFASLDWLMSLEPLFVSTVYGLYWFSGAFVGALAMLTLATALARGPQLYGELVNDSHRASLGKFLLAFSIFWAYMAYSQFFLIWIADLPHEVPWYVLRATGAWEPVALAVVGARFVLPFFVLLSRPFKRHGRALAGLAVWMLCAHALDTWWLVIPVVSPEGPRLHWADVSAFLGVGGAAVAFTLWRLRGHATIPVGDPHLLESLGYDR</sequence>
<feature type="transmembrane region" description="Helical" evidence="1">
    <location>
        <begin position="320"/>
        <end position="339"/>
    </location>
</feature>
<evidence type="ECO:0000256" key="1">
    <source>
        <dbReference type="SAM" id="Phobius"/>
    </source>
</evidence>
<feature type="transmembrane region" description="Helical" evidence="1">
    <location>
        <begin position="172"/>
        <end position="194"/>
    </location>
</feature>
<reference evidence="3" key="1">
    <citation type="submission" date="2016-11" db="EMBL/GenBank/DDBJ databases">
        <authorList>
            <person name="Shukria A."/>
            <person name="Stevens D.C."/>
        </authorList>
    </citation>
    <scope>NUCLEOTIDE SEQUENCE [LARGE SCALE GENOMIC DNA]</scope>
    <source>
        <strain evidence="3">Cbfe23</strain>
    </source>
</reference>
<keyword evidence="1" id="KW-1133">Transmembrane helix</keyword>
<proteinExistence type="predicted"/>
<feature type="transmembrane region" description="Helical" evidence="1">
    <location>
        <begin position="12"/>
        <end position="34"/>
    </location>
</feature>
<dbReference type="PANTHER" id="PTHR43044:SF1">
    <property type="entry name" value="QUINOL:CYTOCHROME C OXIDOREDUCTASE QUINONE-BINDING SUBUNIT 2"/>
    <property type="match status" value="1"/>
</dbReference>
<name>A0A1L9B2P9_9BACT</name>
<evidence type="ECO:0000313" key="3">
    <source>
        <dbReference type="Proteomes" id="UP000182229"/>
    </source>
</evidence>
<dbReference type="RefSeq" id="WP_071902417.1">
    <property type="nucleotide sequence ID" value="NZ_MPIN01000010.1"/>
</dbReference>
<keyword evidence="1" id="KW-0472">Membrane</keyword>
<dbReference type="AlphaFoldDB" id="A0A1L9B2P9"/>
<protein>
    <recommendedName>
        <fullName evidence="4">Quinol:cytochrome C oxidoreductase</fullName>
    </recommendedName>
</protein>
<evidence type="ECO:0008006" key="4">
    <source>
        <dbReference type="Google" id="ProtNLM"/>
    </source>
</evidence>
<evidence type="ECO:0000313" key="2">
    <source>
        <dbReference type="EMBL" id="OJH36529.1"/>
    </source>
</evidence>
<dbReference type="Proteomes" id="UP000182229">
    <property type="component" value="Unassembled WGS sequence"/>
</dbReference>